<evidence type="ECO:0000256" key="10">
    <source>
        <dbReference type="ARBA" id="ARBA00023145"/>
    </source>
</evidence>
<dbReference type="AlphaFoldDB" id="R7U6L4"/>
<evidence type="ECO:0000313" key="17">
    <source>
        <dbReference type="Proteomes" id="UP000014760"/>
    </source>
</evidence>
<keyword evidence="7 12" id="KW-0378">Hydrolase</keyword>
<dbReference type="InterPro" id="IPR009119">
    <property type="entry name" value="BACE"/>
</dbReference>
<keyword evidence="9 13" id="KW-0472">Membrane</keyword>
<dbReference type="FunFam" id="2.40.70.10:FF:000007">
    <property type="entry name" value="Beta-secretase 1"/>
    <property type="match status" value="1"/>
</dbReference>
<dbReference type="PROSITE" id="PS00141">
    <property type="entry name" value="ASP_PROTEASE"/>
    <property type="match status" value="1"/>
</dbReference>
<evidence type="ECO:0000256" key="4">
    <source>
        <dbReference type="ARBA" id="ARBA00022692"/>
    </source>
</evidence>
<dbReference type="EMBL" id="KB304688">
    <property type="protein sequence ID" value="ELU01781.1"/>
    <property type="molecule type" value="Genomic_DNA"/>
</dbReference>
<dbReference type="PRINTS" id="PR01815">
    <property type="entry name" value="BACEFAMILY"/>
</dbReference>
<evidence type="ECO:0000256" key="8">
    <source>
        <dbReference type="ARBA" id="ARBA00022989"/>
    </source>
</evidence>
<evidence type="ECO:0000313" key="15">
    <source>
        <dbReference type="EMBL" id="ELU01781.1"/>
    </source>
</evidence>
<dbReference type="GO" id="GO:0005886">
    <property type="term" value="C:plasma membrane"/>
    <property type="evidence" value="ECO:0007669"/>
    <property type="project" value="TreeGrafter"/>
</dbReference>
<protein>
    <recommendedName>
        <fullName evidence="14">Peptidase A1 domain-containing protein</fullName>
    </recommendedName>
</protein>
<evidence type="ECO:0000256" key="12">
    <source>
        <dbReference type="RuleBase" id="RU000454"/>
    </source>
</evidence>
<evidence type="ECO:0000256" key="2">
    <source>
        <dbReference type="ARBA" id="ARBA00007447"/>
    </source>
</evidence>
<dbReference type="Pfam" id="PF00026">
    <property type="entry name" value="Asp"/>
    <property type="match status" value="1"/>
</dbReference>
<dbReference type="SUPFAM" id="SSF50630">
    <property type="entry name" value="Acid proteases"/>
    <property type="match status" value="1"/>
</dbReference>
<dbReference type="OrthoDB" id="2747330at2759"/>
<evidence type="ECO:0000313" key="16">
    <source>
        <dbReference type="EnsemblMetazoa" id="CapteP153768"/>
    </source>
</evidence>
<dbReference type="GO" id="GO:0005768">
    <property type="term" value="C:endosome"/>
    <property type="evidence" value="ECO:0007669"/>
    <property type="project" value="TreeGrafter"/>
</dbReference>
<dbReference type="PANTHER" id="PTHR47965:SF12">
    <property type="entry name" value="ASPARTIC PROTEINASE 3-RELATED"/>
    <property type="match status" value="1"/>
</dbReference>
<evidence type="ECO:0000256" key="6">
    <source>
        <dbReference type="ARBA" id="ARBA00022750"/>
    </source>
</evidence>
<evidence type="ECO:0000259" key="14">
    <source>
        <dbReference type="PROSITE" id="PS51767"/>
    </source>
</evidence>
<keyword evidence="8 13" id="KW-1133">Transmembrane helix</keyword>
<dbReference type="STRING" id="283909.R7U6L4"/>
<evidence type="ECO:0000256" key="1">
    <source>
        <dbReference type="ARBA" id="ARBA00004479"/>
    </source>
</evidence>
<feature type="transmembrane region" description="Helical" evidence="13">
    <location>
        <begin position="390"/>
        <end position="412"/>
    </location>
</feature>
<evidence type="ECO:0000256" key="11">
    <source>
        <dbReference type="PIRSR" id="PIRSR601461-1"/>
    </source>
</evidence>
<dbReference type="Proteomes" id="UP000014760">
    <property type="component" value="Unassembled WGS sequence"/>
</dbReference>
<dbReference type="InterPro" id="IPR021109">
    <property type="entry name" value="Peptidase_aspartic_dom_sf"/>
</dbReference>
<feature type="domain" description="Peptidase A1" evidence="14">
    <location>
        <begin position="1"/>
        <end position="347"/>
    </location>
</feature>
<keyword evidence="6 12" id="KW-0064">Aspartyl protease</keyword>
<dbReference type="InterPro" id="IPR033121">
    <property type="entry name" value="PEPTIDASE_A1"/>
</dbReference>
<dbReference type="PRINTS" id="PR00792">
    <property type="entry name" value="PEPSIN"/>
</dbReference>
<sequence length="439" mass="48170">MGIGTPPQQMNILIDTGSSNFALAAADNQAIDKYFDSSNSSTFSATQKQVSVPYTQGNWQGYLATDVVTIPSMNITVDDATLSCIYSSENFFINGSNWQGILGLGYSQIARPDSSVEPLFDAIVRNGIVNDTFSMQLCGNKFNGTAQGVLVGGTSLSQFLVLGGISESLYEGPIYYAPIHEPWYYEVVLTDIKVGRESLNMDCKEYNYDKTIVDSGTTNLRVPKRVFQEIIERMRMIMEALPIGGIPATFWDGSEKNILCPDDGTLPWETLPSIELHLGMTPNSSFGLVVAPRMYLRPVHDIFDPLSNGTCYKFAITPSDTGTVIGAVVMEAFYVIFDRVSQQVGFASSSCGLSVEALNHLINPYTNPGGDNWDCAYLRYHGAPNALQTVAYVMAGVCGACLIPLVVMVIHWQIVRCKEHKSDDYGLLHEDHTLEQSTE</sequence>
<dbReference type="EnsemblMetazoa" id="CapteT153768">
    <property type="protein sequence ID" value="CapteP153768"/>
    <property type="gene ID" value="CapteG153768"/>
</dbReference>
<dbReference type="InterPro" id="IPR009120">
    <property type="entry name" value="BACE1"/>
</dbReference>
<feature type="active site" evidence="11">
    <location>
        <position position="15"/>
    </location>
</feature>
<dbReference type="PRINTS" id="PR01816">
    <property type="entry name" value="BACE1"/>
</dbReference>
<keyword evidence="10" id="KW-0865">Zymogen</keyword>
<dbReference type="EMBL" id="AMQN01009132">
    <property type="status" value="NOT_ANNOTATED_CDS"/>
    <property type="molecule type" value="Genomic_DNA"/>
</dbReference>
<comment type="similarity">
    <text evidence="2 12">Belongs to the peptidase A1 family.</text>
</comment>
<name>R7U6L4_CAPTE</name>
<dbReference type="PANTHER" id="PTHR47965">
    <property type="entry name" value="ASPARTYL PROTEASE-RELATED"/>
    <property type="match status" value="1"/>
</dbReference>
<dbReference type="Gene3D" id="2.40.70.10">
    <property type="entry name" value="Acid Proteases"/>
    <property type="match status" value="2"/>
</dbReference>
<reference evidence="15 17" key="2">
    <citation type="journal article" date="2013" name="Nature">
        <title>Insights into bilaterian evolution from three spiralian genomes.</title>
        <authorList>
            <person name="Simakov O."/>
            <person name="Marletaz F."/>
            <person name="Cho S.J."/>
            <person name="Edsinger-Gonzales E."/>
            <person name="Havlak P."/>
            <person name="Hellsten U."/>
            <person name="Kuo D.H."/>
            <person name="Larsson T."/>
            <person name="Lv J."/>
            <person name="Arendt D."/>
            <person name="Savage R."/>
            <person name="Osoegawa K."/>
            <person name="de Jong P."/>
            <person name="Grimwood J."/>
            <person name="Chapman J.A."/>
            <person name="Shapiro H."/>
            <person name="Aerts A."/>
            <person name="Otillar R.P."/>
            <person name="Terry A.Y."/>
            <person name="Boore J.L."/>
            <person name="Grigoriev I.V."/>
            <person name="Lindberg D.R."/>
            <person name="Seaver E.C."/>
            <person name="Weisblat D.A."/>
            <person name="Putnam N.H."/>
            <person name="Rokhsar D.S."/>
        </authorList>
    </citation>
    <scope>NUCLEOTIDE SEQUENCE</scope>
    <source>
        <strain evidence="15 17">I ESC-2004</strain>
    </source>
</reference>
<dbReference type="InterPro" id="IPR001969">
    <property type="entry name" value="Aspartic_peptidase_AS"/>
</dbReference>
<dbReference type="PROSITE" id="PS51767">
    <property type="entry name" value="PEPTIDASE_A1"/>
    <property type="match status" value="1"/>
</dbReference>
<gene>
    <name evidence="15" type="ORF">CAPTEDRAFT_153768</name>
</gene>
<evidence type="ECO:0000256" key="3">
    <source>
        <dbReference type="ARBA" id="ARBA00022670"/>
    </source>
</evidence>
<feature type="active site" evidence="11">
    <location>
        <position position="214"/>
    </location>
</feature>
<dbReference type="OMA" id="VLMEAFY"/>
<dbReference type="HOGENOM" id="CLU_039009_0_0_1"/>
<evidence type="ECO:0000256" key="9">
    <source>
        <dbReference type="ARBA" id="ARBA00023136"/>
    </source>
</evidence>
<reference evidence="16" key="3">
    <citation type="submission" date="2015-06" db="UniProtKB">
        <authorList>
            <consortium name="EnsemblMetazoa"/>
        </authorList>
    </citation>
    <scope>IDENTIFICATION</scope>
</reference>
<evidence type="ECO:0000256" key="7">
    <source>
        <dbReference type="ARBA" id="ARBA00022801"/>
    </source>
</evidence>
<dbReference type="InterPro" id="IPR001461">
    <property type="entry name" value="Aspartic_peptidase_A1"/>
</dbReference>
<keyword evidence="17" id="KW-1185">Reference proteome</keyword>
<keyword evidence="3 12" id="KW-0645">Protease</keyword>
<dbReference type="GO" id="GO:0006509">
    <property type="term" value="P:membrane protein ectodomain proteolysis"/>
    <property type="evidence" value="ECO:0007669"/>
    <property type="project" value="TreeGrafter"/>
</dbReference>
<organism evidence="15">
    <name type="scientific">Capitella teleta</name>
    <name type="common">Polychaete worm</name>
    <dbReference type="NCBI Taxonomy" id="283909"/>
    <lineage>
        <taxon>Eukaryota</taxon>
        <taxon>Metazoa</taxon>
        <taxon>Spiralia</taxon>
        <taxon>Lophotrochozoa</taxon>
        <taxon>Annelida</taxon>
        <taxon>Polychaeta</taxon>
        <taxon>Sedentaria</taxon>
        <taxon>Scolecida</taxon>
        <taxon>Capitellidae</taxon>
        <taxon>Capitella</taxon>
    </lineage>
</organism>
<comment type="subcellular location">
    <subcellularLocation>
        <location evidence="1">Membrane</location>
        <topology evidence="1">Single-pass type I membrane protein</topology>
    </subcellularLocation>
</comment>
<evidence type="ECO:0000256" key="13">
    <source>
        <dbReference type="SAM" id="Phobius"/>
    </source>
</evidence>
<dbReference type="GO" id="GO:0005802">
    <property type="term" value="C:trans-Golgi network"/>
    <property type="evidence" value="ECO:0007669"/>
    <property type="project" value="TreeGrafter"/>
</dbReference>
<evidence type="ECO:0000256" key="5">
    <source>
        <dbReference type="ARBA" id="ARBA00022729"/>
    </source>
</evidence>
<proteinExistence type="inferred from homology"/>
<dbReference type="GO" id="GO:0004190">
    <property type="term" value="F:aspartic-type endopeptidase activity"/>
    <property type="evidence" value="ECO:0007669"/>
    <property type="project" value="UniProtKB-KW"/>
</dbReference>
<accession>R7U6L4</accession>
<reference evidence="17" key="1">
    <citation type="submission" date="2012-12" db="EMBL/GenBank/DDBJ databases">
        <authorList>
            <person name="Hellsten U."/>
            <person name="Grimwood J."/>
            <person name="Chapman J.A."/>
            <person name="Shapiro H."/>
            <person name="Aerts A."/>
            <person name="Otillar R.P."/>
            <person name="Terry A.Y."/>
            <person name="Boore J.L."/>
            <person name="Simakov O."/>
            <person name="Marletaz F."/>
            <person name="Cho S.-J."/>
            <person name="Edsinger-Gonzales E."/>
            <person name="Havlak P."/>
            <person name="Kuo D.-H."/>
            <person name="Larsson T."/>
            <person name="Lv J."/>
            <person name="Arendt D."/>
            <person name="Savage R."/>
            <person name="Osoegawa K."/>
            <person name="de Jong P."/>
            <person name="Lindberg D.R."/>
            <person name="Seaver E.C."/>
            <person name="Weisblat D.A."/>
            <person name="Putnam N.H."/>
            <person name="Grigoriev I.V."/>
            <person name="Rokhsar D.S."/>
        </authorList>
    </citation>
    <scope>NUCLEOTIDE SEQUENCE</scope>
    <source>
        <strain evidence="17">I ESC-2004</strain>
    </source>
</reference>
<keyword evidence="4 13" id="KW-0812">Transmembrane</keyword>
<dbReference type="GO" id="GO:0050435">
    <property type="term" value="P:amyloid-beta metabolic process"/>
    <property type="evidence" value="ECO:0007669"/>
    <property type="project" value="TreeGrafter"/>
</dbReference>
<keyword evidence="5" id="KW-0732">Signal</keyword>